<sequence length="270" mass="30612">MLTISNEVVLPVGIRIDGKVYREITIDAMNGYDEENMSSKAIKNNGAKALTILLRRSIQEIKGLIPKKRNSAELIDEKIVREMFSYDRDFLFFCIRALGDTEKLDLSKVVCPECDSDNEYEIDITELDVYDWADTENTQLDIEFSKGFMENGQRHKLATWSFLTGKQQEHLATLEGSQVLTSSLALGLKSVVGLDHVPSDEQIRRMSSDERMHAFKQIAEQAPGLQTDIELECQSCGHRHRFGIDVTSFFNSKAKAVTKTTQNGKRVLRK</sequence>
<dbReference type="EMBL" id="LR798356">
    <property type="protein sequence ID" value="CAB5226170.1"/>
    <property type="molecule type" value="Genomic_DNA"/>
</dbReference>
<proteinExistence type="predicted"/>
<accession>A0A6J7X5R7</accession>
<name>A0A6J7X5R7_9CAUD</name>
<reference evidence="1" key="1">
    <citation type="submission" date="2020-05" db="EMBL/GenBank/DDBJ databases">
        <authorList>
            <person name="Chiriac C."/>
            <person name="Salcher M."/>
            <person name="Ghai R."/>
            <person name="Kavagutti S V."/>
        </authorList>
    </citation>
    <scope>NUCLEOTIDE SEQUENCE</scope>
</reference>
<gene>
    <name evidence="1" type="ORF">UFOVP755_75</name>
</gene>
<protein>
    <submittedName>
        <fullName evidence="1">Uncharacterized protein</fullName>
    </submittedName>
</protein>
<evidence type="ECO:0000313" key="1">
    <source>
        <dbReference type="EMBL" id="CAB5226170.1"/>
    </source>
</evidence>
<organism evidence="1">
    <name type="scientific">uncultured Caudovirales phage</name>
    <dbReference type="NCBI Taxonomy" id="2100421"/>
    <lineage>
        <taxon>Viruses</taxon>
        <taxon>Duplodnaviria</taxon>
        <taxon>Heunggongvirae</taxon>
        <taxon>Uroviricota</taxon>
        <taxon>Caudoviricetes</taxon>
        <taxon>Peduoviridae</taxon>
        <taxon>Maltschvirus</taxon>
        <taxon>Maltschvirus maltsch</taxon>
    </lineage>
</organism>